<evidence type="ECO:0000313" key="2">
    <source>
        <dbReference type="EMBL" id="BAP85001.1"/>
    </source>
</evidence>
<dbReference type="CDD" id="cd06850">
    <property type="entry name" value="biotinyl_domain"/>
    <property type="match status" value="1"/>
</dbReference>
<dbReference type="Proteomes" id="UP000031620">
    <property type="component" value="Chromosome"/>
</dbReference>
<gene>
    <name evidence="2" type="primary">accB</name>
    <name evidence="2" type="ORF">LOOC260_104370</name>
</gene>
<dbReference type="HOGENOM" id="CLU_016733_3_3_9"/>
<dbReference type="SUPFAM" id="SSF51230">
    <property type="entry name" value="Single hybrid motif"/>
    <property type="match status" value="1"/>
</dbReference>
<dbReference type="Pfam" id="PF00364">
    <property type="entry name" value="Biotin_lipoyl"/>
    <property type="match status" value="1"/>
</dbReference>
<dbReference type="AlphaFoldDB" id="A0A0A1GX16"/>
<reference evidence="2 3" key="1">
    <citation type="submission" date="2014-11" db="EMBL/GenBank/DDBJ databases">
        <title>Complete genome sequence and analysis of Lactobacillus hokkaidonensis LOOC260T.</title>
        <authorList>
            <person name="Tanizawa Y."/>
            <person name="Tohno M."/>
            <person name="Kaminuma E."/>
            <person name="Nakamura Y."/>
            <person name="Arita M."/>
        </authorList>
    </citation>
    <scope>NUCLEOTIDE SEQUENCE [LARGE SCALE GENOMIC DNA]</scope>
    <source>
        <strain evidence="2 3">LOOC260</strain>
    </source>
</reference>
<organism evidence="2 3">
    <name type="scientific">Paucilactobacillus hokkaidonensis JCM 18461</name>
    <dbReference type="NCBI Taxonomy" id="1291742"/>
    <lineage>
        <taxon>Bacteria</taxon>
        <taxon>Bacillati</taxon>
        <taxon>Bacillota</taxon>
        <taxon>Bacilli</taxon>
        <taxon>Lactobacillales</taxon>
        <taxon>Lactobacillaceae</taxon>
        <taxon>Paucilactobacillus</taxon>
    </lineage>
</organism>
<dbReference type="InterPro" id="IPR011053">
    <property type="entry name" value="Single_hybrid_motif"/>
</dbReference>
<dbReference type="InterPro" id="IPR000089">
    <property type="entry name" value="Biotin_lipoyl"/>
</dbReference>
<feature type="domain" description="Lipoyl-binding" evidence="1">
    <location>
        <begin position="48"/>
        <end position="115"/>
    </location>
</feature>
<name>A0A0A1GX16_9LACO</name>
<evidence type="ECO:0000259" key="1">
    <source>
        <dbReference type="Pfam" id="PF00364"/>
    </source>
</evidence>
<dbReference type="KEGG" id="lho:LOOC260_104370"/>
<dbReference type="Gene3D" id="2.40.50.100">
    <property type="match status" value="1"/>
</dbReference>
<proteinExistence type="predicted"/>
<dbReference type="STRING" id="1291742.LOOC260_104370"/>
<accession>A0A0A1GX16</accession>
<evidence type="ECO:0000313" key="3">
    <source>
        <dbReference type="Proteomes" id="UP000031620"/>
    </source>
</evidence>
<protein>
    <submittedName>
        <fullName evidence="2">Acetyl-CoA carboxylase biotin carboxyl carrier protein</fullName>
    </submittedName>
</protein>
<dbReference type="EMBL" id="AP014680">
    <property type="protein sequence ID" value="BAP85001.1"/>
    <property type="molecule type" value="Genomic_DNA"/>
</dbReference>
<dbReference type="RefSeq" id="WP_052467252.1">
    <property type="nucleotide sequence ID" value="NZ_AP014680.1"/>
</dbReference>
<sequence>MNEKQIKALIDQLSNYNFVHAEIKIDDFELKLDRDELATGKISKDEITINSPMIGIFHTSGQAIKVGSVIKEHMVVGQVESMKLFNDIVATTAGKVSAVLCQDGQAVEFDQPLFKVVQGAVE</sequence>